<keyword evidence="3" id="KW-1185">Reference proteome</keyword>
<sequence length="112" mass="12301">MVMSWFSRGSGVPYEVWQKKLNTVHQLLQLGRKPRRYLIAAARQPCSKPSEHCRSPQRGAPSDKRMCRRARGLRGAWCGDLRAGLRDLAMMGRPVAIGGGLKQVGASGPSEG</sequence>
<reference evidence="2" key="1">
    <citation type="journal article" date="2022" name="bioRxiv">
        <title>Sequencing and chromosome-scale assembly of the giantPleurodeles waltlgenome.</title>
        <authorList>
            <person name="Brown T."/>
            <person name="Elewa A."/>
            <person name="Iarovenko S."/>
            <person name="Subramanian E."/>
            <person name="Araus A.J."/>
            <person name="Petzold A."/>
            <person name="Susuki M."/>
            <person name="Suzuki K.-i.T."/>
            <person name="Hayashi T."/>
            <person name="Toyoda A."/>
            <person name="Oliveira C."/>
            <person name="Osipova E."/>
            <person name="Leigh N.D."/>
            <person name="Simon A."/>
            <person name="Yun M.H."/>
        </authorList>
    </citation>
    <scope>NUCLEOTIDE SEQUENCE</scope>
    <source>
        <strain evidence="2">20211129_DDA</strain>
        <tissue evidence="2">Liver</tissue>
    </source>
</reference>
<organism evidence="2 3">
    <name type="scientific">Pleurodeles waltl</name>
    <name type="common">Iberian ribbed newt</name>
    <dbReference type="NCBI Taxonomy" id="8319"/>
    <lineage>
        <taxon>Eukaryota</taxon>
        <taxon>Metazoa</taxon>
        <taxon>Chordata</taxon>
        <taxon>Craniata</taxon>
        <taxon>Vertebrata</taxon>
        <taxon>Euteleostomi</taxon>
        <taxon>Amphibia</taxon>
        <taxon>Batrachia</taxon>
        <taxon>Caudata</taxon>
        <taxon>Salamandroidea</taxon>
        <taxon>Salamandridae</taxon>
        <taxon>Pleurodelinae</taxon>
        <taxon>Pleurodeles</taxon>
    </lineage>
</organism>
<evidence type="ECO:0000256" key="1">
    <source>
        <dbReference type="SAM" id="MobiDB-lite"/>
    </source>
</evidence>
<accession>A0AAV7P5M4</accession>
<evidence type="ECO:0000313" key="2">
    <source>
        <dbReference type="EMBL" id="KAJ1123540.1"/>
    </source>
</evidence>
<comment type="caution">
    <text evidence="2">The sequence shown here is derived from an EMBL/GenBank/DDBJ whole genome shotgun (WGS) entry which is preliminary data.</text>
</comment>
<proteinExistence type="predicted"/>
<evidence type="ECO:0000313" key="3">
    <source>
        <dbReference type="Proteomes" id="UP001066276"/>
    </source>
</evidence>
<dbReference type="Proteomes" id="UP001066276">
    <property type="component" value="Chromosome 7"/>
</dbReference>
<dbReference type="AlphaFoldDB" id="A0AAV7P5M4"/>
<dbReference type="EMBL" id="JANPWB010000011">
    <property type="protein sequence ID" value="KAJ1123540.1"/>
    <property type="molecule type" value="Genomic_DNA"/>
</dbReference>
<protein>
    <submittedName>
        <fullName evidence="2">Uncharacterized protein</fullName>
    </submittedName>
</protein>
<feature type="region of interest" description="Disordered" evidence="1">
    <location>
        <begin position="47"/>
        <end position="66"/>
    </location>
</feature>
<name>A0AAV7P5M4_PLEWA</name>
<gene>
    <name evidence="2" type="ORF">NDU88_002009</name>
</gene>